<protein>
    <submittedName>
        <fullName evidence="1">Uncharacterized protein</fullName>
    </submittedName>
</protein>
<sequence length="69" mass="8356">MKQSCMFYFGENIMKKDTDEEHDSYNGNKENVEYNVTEYRFRYECNTKCNEEMPMVIANVNFLFKRNSS</sequence>
<comment type="caution">
    <text evidence="1">The sequence shown here is derived from an EMBL/GenBank/DDBJ whole genome shotgun (WGS) entry which is preliminary data.</text>
</comment>
<evidence type="ECO:0000313" key="2">
    <source>
        <dbReference type="Proteomes" id="UP000663879"/>
    </source>
</evidence>
<keyword evidence="2" id="KW-1185">Reference proteome</keyword>
<dbReference type="AlphaFoldDB" id="A0A813ZYZ1"/>
<evidence type="ECO:0000313" key="1">
    <source>
        <dbReference type="EMBL" id="CAF0905266.1"/>
    </source>
</evidence>
<proteinExistence type="predicted"/>
<organism evidence="1 2">
    <name type="scientific">Brachionus calyciflorus</name>
    <dbReference type="NCBI Taxonomy" id="104777"/>
    <lineage>
        <taxon>Eukaryota</taxon>
        <taxon>Metazoa</taxon>
        <taxon>Spiralia</taxon>
        <taxon>Gnathifera</taxon>
        <taxon>Rotifera</taxon>
        <taxon>Eurotatoria</taxon>
        <taxon>Monogononta</taxon>
        <taxon>Pseudotrocha</taxon>
        <taxon>Ploima</taxon>
        <taxon>Brachionidae</taxon>
        <taxon>Brachionus</taxon>
    </lineage>
</organism>
<accession>A0A813ZYZ1</accession>
<dbReference type="EMBL" id="CAJNOC010001987">
    <property type="protein sequence ID" value="CAF0905266.1"/>
    <property type="molecule type" value="Genomic_DNA"/>
</dbReference>
<reference evidence="1" key="1">
    <citation type="submission" date="2021-02" db="EMBL/GenBank/DDBJ databases">
        <authorList>
            <person name="Nowell W R."/>
        </authorList>
    </citation>
    <scope>NUCLEOTIDE SEQUENCE</scope>
    <source>
        <strain evidence="1">Ploen Becks lab</strain>
    </source>
</reference>
<name>A0A813ZYZ1_9BILA</name>
<gene>
    <name evidence="1" type="ORF">OXX778_LOCUS11611</name>
</gene>
<dbReference type="Proteomes" id="UP000663879">
    <property type="component" value="Unassembled WGS sequence"/>
</dbReference>